<organism evidence="2 3">
    <name type="scientific">Enterococcus gallinarum</name>
    <dbReference type="NCBI Taxonomy" id="1353"/>
    <lineage>
        <taxon>Bacteria</taxon>
        <taxon>Bacillati</taxon>
        <taxon>Bacillota</taxon>
        <taxon>Bacilli</taxon>
        <taxon>Lactobacillales</taxon>
        <taxon>Enterococcaceae</taxon>
        <taxon>Enterococcus</taxon>
    </lineage>
</organism>
<dbReference type="OrthoDB" id="9793389at2"/>
<name>A0A376H453_ENTGA</name>
<protein>
    <submittedName>
        <fullName evidence="2">Uncharacterized conserved protein</fullName>
    </submittedName>
</protein>
<dbReference type="Gene3D" id="3.30.70.20">
    <property type="match status" value="1"/>
</dbReference>
<dbReference type="AlphaFoldDB" id="A0A376H453"/>
<accession>A0A376H453</accession>
<reference evidence="2 3" key="1">
    <citation type="submission" date="2018-06" db="EMBL/GenBank/DDBJ databases">
        <authorList>
            <consortium name="Pathogen Informatics"/>
            <person name="Doyle S."/>
        </authorList>
    </citation>
    <scope>NUCLEOTIDE SEQUENCE [LARGE SCALE GENOMIC DNA]</scope>
    <source>
        <strain evidence="2 3">NCTC12360</strain>
    </source>
</reference>
<gene>
    <name evidence="2" type="ORF">NCTC12360_03697</name>
</gene>
<proteinExistence type="predicted"/>
<evidence type="ECO:0000259" key="1">
    <source>
        <dbReference type="Pfam" id="PF06902"/>
    </source>
</evidence>
<dbReference type="Proteomes" id="UP000254807">
    <property type="component" value="Unassembled WGS sequence"/>
</dbReference>
<dbReference type="EMBL" id="UFYW01000001">
    <property type="protein sequence ID" value="STD85143.1"/>
    <property type="molecule type" value="Genomic_DNA"/>
</dbReference>
<dbReference type="InterPro" id="IPR010693">
    <property type="entry name" value="Divergent_4Fe-4S_mono-cluster"/>
</dbReference>
<keyword evidence="3" id="KW-1185">Reference proteome</keyword>
<dbReference type="RefSeq" id="WP_060813935.1">
    <property type="nucleotide sequence ID" value="NZ_JAJGOJ010000001.1"/>
</dbReference>
<sequence>MTEHLKEHPEEQLLADGYRKYHGSAFDVYYHKDICIHSGKCVRGNPTVFEVGRRPWVIPDNGQKEQVAQVIQSCPSGALKFIQRGEN</sequence>
<dbReference type="SUPFAM" id="SSF54862">
    <property type="entry name" value="4Fe-4S ferredoxins"/>
    <property type="match status" value="1"/>
</dbReference>
<feature type="domain" description="Divergent 4Fe-4S mono-cluster" evidence="1">
    <location>
        <begin position="21"/>
        <end position="83"/>
    </location>
</feature>
<evidence type="ECO:0000313" key="3">
    <source>
        <dbReference type="Proteomes" id="UP000254807"/>
    </source>
</evidence>
<dbReference type="Pfam" id="PF06902">
    <property type="entry name" value="Fer4_19"/>
    <property type="match status" value="1"/>
</dbReference>
<evidence type="ECO:0000313" key="2">
    <source>
        <dbReference type="EMBL" id="STD85143.1"/>
    </source>
</evidence>